<dbReference type="Proteomes" id="UP000887566">
    <property type="component" value="Unplaced"/>
</dbReference>
<dbReference type="GO" id="GO:0000915">
    <property type="term" value="P:actomyosin contractile ring assembly"/>
    <property type="evidence" value="ECO:0007669"/>
    <property type="project" value="TreeGrafter"/>
</dbReference>
<dbReference type="InterPro" id="IPR051364">
    <property type="entry name" value="Cytokinesis/Rho-signaling"/>
</dbReference>
<dbReference type="PANTHER" id="PTHR21538">
    <property type="entry name" value="ANILLIN/RHOTEKIN RTKN"/>
    <property type="match status" value="1"/>
</dbReference>
<organism evidence="3 4">
    <name type="scientific">Plectus sambesii</name>
    <dbReference type="NCBI Taxonomy" id="2011161"/>
    <lineage>
        <taxon>Eukaryota</taxon>
        <taxon>Metazoa</taxon>
        <taxon>Ecdysozoa</taxon>
        <taxon>Nematoda</taxon>
        <taxon>Chromadorea</taxon>
        <taxon>Plectida</taxon>
        <taxon>Plectina</taxon>
        <taxon>Plectoidea</taxon>
        <taxon>Plectidae</taxon>
        <taxon>Plectus</taxon>
    </lineage>
</organism>
<evidence type="ECO:0000313" key="4">
    <source>
        <dbReference type="WBParaSite" id="PSAMB.scaffold1214size34216.g11686.t1"/>
    </source>
</evidence>
<dbReference type="Pfam" id="PF08174">
    <property type="entry name" value="Anillin"/>
    <property type="match status" value="1"/>
</dbReference>
<proteinExistence type="predicted"/>
<evidence type="ECO:0000256" key="1">
    <source>
        <dbReference type="SAM" id="MobiDB-lite"/>
    </source>
</evidence>
<dbReference type="AlphaFoldDB" id="A0A914UT21"/>
<reference evidence="4" key="1">
    <citation type="submission" date="2022-11" db="UniProtKB">
        <authorList>
            <consortium name="WormBaseParasite"/>
        </authorList>
    </citation>
    <scope>IDENTIFICATION</scope>
</reference>
<keyword evidence="3" id="KW-1185">Reference proteome</keyword>
<dbReference type="GO" id="GO:0005826">
    <property type="term" value="C:actomyosin contractile ring"/>
    <property type="evidence" value="ECO:0007669"/>
    <property type="project" value="TreeGrafter"/>
</dbReference>
<feature type="domain" description="Anillin homology" evidence="2">
    <location>
        <begin position="28"/>
        <end position="174"/>
    </location>
</feature>
<accession>A0A914UT21</accession>
<name>A0A914UT21_9BILA</name>
<dbReference type="GO" id="GO:0031106">
    <property type="term" value="P:septin ring organization"/>
    <property type="evidence" value="ECO:0007669"/>
    <property type="project" value="TreeGrafter"/>
</dbReference>
<dbReference type="GO" id="GO:0000281">
    <property type="term" value="P:mitotic cytokinesis"/>
    <property type="evidence" value="ECO:0007669"/>
    <property type="project" value="TreeGrafter"/>
</dbReference>
<evidence type="ECO:0000313" key="3">
    <source>
        <dbReference type="Proteomes" id="UP000887566"/>
    </source>
</evidence>
<feature type="region of interest" description="Disordered" evidence="1">
    <location>
        <begin position="1"/>
        <end position="25"/>
    </location>
</feature>
<dbReference type="WBParaSite" id="PSAMB.scaffold1214size34216.g11686.t1">
    <property type="protein sequence ID" value="PSAMB.scaffold1214size34216.g11686.t1"/>
    <property type="gene ID" value="PSAMB.scaffold1214size34216.g11686"/>
</dbReference>
<sequence>MSDAFMEQTLSPSPPDRGARPGRSNVSRARLGISNLSIPLMWRDADHFKNKGDPREFSVFLVLQVGNEVKESRLVSSINRTCTDITIIESFVFENVSADFGLDVAIYAARTDSTDLNGTLRRRILKSAMTRSLGRKFGSSVKSQMTTNISDECYQENGASGAFRLIGRCFLRLGDAAPNIKIHDLQTIPDADFYSPPLYGHICGRMVLQPNSVAVPLIEGTLTIRPVNEAKILQNVHCRLQGGLLRCSGGIVSRPSPLANFRIDADSVVQLTRQPMTMLLTARGDSGRRKQLMVTAENAESMRSWKCALELQIADCATWGSFASQPVQLDSHAQQPIMPKGDGKKLYDQISITADSPASHKTLPAKRPLKISRSSVKNLFPDVHYPGSGDSLDSHEPADMNSSYYQALHSSRGSRPRAKSLRQSWARSISSFLSRNKQVSRL</sequence>
<dbReference type="InterPro" id="IPR012966">
    <property type="entry name" value="AHD"/>
</dbReference>
<dbReference type="PANTHER" id="PTHR21538:SF24">
    <property type="entry name" value="PH DOMAIN-CONTAINING PROTEIN"/>
    <property type="match status" value="1"/>
</dbReference>
<protein>
    <submittedName>
        <fullName evidence="4">Anillin homology domain-containing protein</fullName>
    </submittedName>
</protein>
<evidence type="ECO:0000259" key="2">
    <source>
        <dbReference type="Pfam" id="PF08174"/>
    </source>
</evidence>